<protein>
    <submittedName>
        <fullName evidence="3">Uncharacterized protein DUF1801</fullName>
    </submittedName>
</protein>
<dbReference type="EMBL" id="VITN01000024">
    <property type="protein sequence ID" value="TWB12391.1"/>
    <property type="molecule type" value="Genomic_DNA"/>
</dbReference>
<dbReference type="SUPFAM" id="SSF159888">
    <property type="entry name" value="YdhG-like"/>
    <property type="match status" value="1"/>
</dbReference>
<dbReference type="AlphaFoldDB" id="A0A560ESN6"/>
<feature type="domain" description="YdhG-like" evidence="2">
    <location>
        <begin position="35"/>
        <end position="128"/>
    </location>
</feature>
<dbReference type="InterPro" id="IPR014922">
    <property type="entry name" value="YdhG-like"/>
</dbReference>
<sequence>MMDSQHQDVAPPPAELLEYLAAYPPPVGALFLPARDFILRTAPQANELIYDSYNAVAIAFSFTTSMREGFCHLAAYSGHVNLGFHNGAALHDPQCRLVGSGTSVRHIRLGATSDLDDPYVLELVHQAIADGGITPAPGHRSVSIIKPRSPTRRRPGPGG</sequence>
<dbReference type="Pfam" id="PF08818">
    <property type="entry name" value="DUF1801"/>
    <property type="match status" value="1"/>
</dbReference>
<evidence type="ECO:0000259" key="2">
    <source>
        <dbReference type="Pfam" id="PF08818"/>
    </source>
</evidence>
<reference evidence="3 4" key="1">
    <citation type="submission" date="2019-06" db="EMBL/GenBank/DDBJ databases">
        <title>Genomic Encyclopedia of Type Strains, Phase IV (KMG-V): Genome sequencing to study the core and pangenomes of soil and plant-associated prokaryotes.</title>
        <authorList>
            <person name="Whitman W."/>
        </authorList>
    </citation>
    <scope>NUCLEOTIDE SEQUENCE [LARGE SCALE GENOMIC DNA]</scope>
    <source>
        <strain evidence="3 4">BR 11880</strain>
    </source>
</reference>
<proteinExistence type="predicted"/>
<dbReference type="OrthoDB" id="7619808at2"/>
<evidence type="ECO:0000313" key="3">
    <source>
        <dbReference type="EMBL" id="TWB12391.1"/>
    </source>
</evidence>
<name>A0A560ESN6_9PROT</name>
<accession>A0A560ESN6</accession>
<feature type="compositionally biased region" description="Basic residues" evidence="1">
    <location>
        <begin position="149"/>
        <end position="159"/>
    </location>
</feature>
<gene>
    <name evidence="3" type="ORF">FBZ89_1244</name>
</gene>
<evidence type="ECO:0000313" key="4">
    <source>
        <dbReference type="Proteomes" id="UP000319859"/>
    </source>
</evidence>
<evidence type="ECO:0000256" key="1">
    <source>
        <dbReference type="SAM" id="MobiDB-lite"/>
    </source>
</evidence>
<comment type="caution">
    <text evidence="3">The sequence shown here is derived from an EMBL/GenBank/DDBJ whole genome shotgun (WGS) entry which is preliminary data.</text>
</comment>
<organism evidence="3 4">
    <name type="scientific">Nitrospirillum amazonense</name>
    <dbReference type="NCBI Taxonomy" id="28077"/>
    <lineage>
        <taxon>Bacteria</taxon>
        <taxon>Pseudomonadati</taxon>
        <taxon>Pseudomonadota</taxon>
        <taxon>Alphaproteobacteria</taxon>
        <taxon>Rhodospirillales</taxon>
        <taxon>Azospirillaceae</taxon>
        <taxon>Nitrospirillum</taxon>
    </lineage>
</organism>
<feature type="region of interest" description="Disordered" evidence="1">
    <location>
        <begin position="132"/>
        <end position="159"/>
    </location>
</feature>
<dbReference type="Proteomes" id="UP000319859">
    <property type="component" value="Unassembled WGS sequence"/>
</dbReference>
<dbReference type="Gene3D" id="3.90.1150.200">
    <property type="match status" value="1"/>
</dbReference>
<dbReference type="RefSeq" id="WP_145753387.1">
    <property type="nucleotide sequence ID" value="NZ_VITN01000024.1"/>
</dbReference>